<gene>
    <name evidence="3" type="ORF">NIES46_33060</name>
</gene>
<dbReference type="PANTHER" id="PTHR31088">
    <property type="entry name" value="MEMBRANE-ASSOCIATED PROTEIN VIPP1, CHLOROPLASTIC"/>
    <property type="match status" value="1"/>
</dbReference>
<comment type="similarity">
    <text evidence="1">Belongs to the PspA/Vipp/IM30 family.</text>
</comment>
<dbReference type="GeneID" id="301684096"/>
<evidence type="ECO:0000313" key="3">
    <source>
        <dbReference type="EMBL" id="GCE95243.1"/>
    </source>
</evidence>
<name>A0A5M3T6B4_LIMPL</name>
<dbReference type="PANTHER" id="PTHR31088:SF6">
    <property type="entry name" value="PHAGE SHOCK PROTEIN A"/>
    <property type="match status" value="1"/>
</dbReference>
<feature type="coiled-coil region" evidence="2">
    <location>
        <begin position="101"/>
        <end position="142"/>
    </location>
</feature>
<sequence>MHILNQVWQMVGSHVSRLFNQTKDPETLLNEAIDQMQSDLVQLRQIIADTRSTQKQIEQDYIDAEKSAQEWYKRAQLGLQKGSESVAREALIRRKSYLHTASQMQEQLQIQQQILAQLKSNLRELSERAANAKTQRDLYRSRSYSLEAYQRLNEMEESLDYTRIIDRLEERAIELEVRSPELISLGDEYNNDNYSDAEIEAELNAIKAQIRWRSH</sequence>
<keyword evidence="2" id="KW-0175">Coiled coil</keyword>
<evidence type="ECO:0000256" key="1">
    <source>
        <dbReference type="ARBA" id="ARBA00043985"/>
    </source>
</evidence>
<organism evidence="3 4">
    <name type="scientific">Limnospira platensis NIES-46</name>
    <dbReference type="NCBI Taxonomy" id="1236695"/>
    <lineage>
        <taxon>Bacteria</taxon>
        <taxon>Bacillati</taxon>
        <taxon>Cyanobacteriota</taxon>
        <taxon>Cyanophyceae</taxon>
        <taxon>Oscillatoriophycideae</taxon>
        <taxon>Oscillatoriales</taxon>
        <taxon>Sirenicapillariaceae</taxon>
        <taxon>Limnospira</taxon>
    </lineage>
</organism>
<evidence type="ECO:0008006" key="5">
    <source>
        <dbReference type="Google" id="ProtNLM"/>
    </source>
</evidence>
<evidence type="ECO:0000313" key="4">
    <source>
        <dbReference type="Proteomes" id="UP000326169"/>
    </source>
</evidence>
<accession>A0A5M3T6B4</accession>
<protein>
    <recommendedName>
        <fullName evidence="5">PspA/IM30 family protein</fullName>
    </recommendedName>
</protein>
<dbReference type="InterPro" id="IPR007157">
    <property type="entry name" value="PspA_VIPP1"/>
</dbReference>
<dbReference type="RefSeq" id="WP_014277266.1">
    <property type="nucleotide sequence ID" value="NZ_BIMW01000125.1"/>
</dbReference>
<dbReference type="Proteomes" id="UP000326169">
    <property type="component" value="Unassembled WGS sequence"/>
</dbReference>
<dbReference type="EMBL" id="BIMW01000125">
    <property type="protein sequence ID" value="GCE95243.1"/>
    <property type="molecule type" value="Genomic_DNA"/>
</dbReference>
<evidence type="ECO:0000256" key="2">
    <source>
        <dbReference type="SAM" id="Coils"/>
    </source>
</evidence>
<reference evidence="3 4" key="1">
    <citation type="journal article" date="2019" name="J Genomics">
        <title>The Draft Genome of a Hydrogen-producing Cyanobacterium, Arthrospira platensis NIES-46.</title>
        <authorList>
            <person name="Suzuki S."/>
            <person name="Yamaguchi H."/>
            <person name="Kawachi M."/>
        </authorList>
    </citation>
    <scope>NUCLEOTIDE SEQUENCE [LARGE SCALE GENOMIC DNA]</scope>
    <source>
        <strain evidence="3 4">NIES-46</strain>
    </source>
</reference>
<keyword evidence="4" id="KW-1185">Reference proteome</keyword>
<proteinExistence type="inferred from homology"/>
<comment type="caution">
    <text evidence="3">The sequence shown here is derived from an EMBL/GenBank/DDBJ whole genome shotgun (WGS) entry which is preliminary data.</text>
</comment>
<dbReference type="Pfam" id="PF04012">
    <property type="entry name" value="PspA_IM30"/>
    <property type="match status" value="1"/>
</dbReference>